<organism evidence="1 2">
    <name type="scientific">Panagrolaimus sp. ES5</name>
    <dbReference type="NCBI Taxonomy" id="591445"/>
    <lineage>
        <taxon>Eukaryota</taxon>
        <taxon>Metazoa</taxon>
        <taxon>Ecdysozoa</taxon>
        <taxon>Nematoda</taxon>
        <taxon>Chromadorea</taxon>
        <taxon>Rhabditida</taxon>
        <taxon>Tylenchina</taxon>
        <taxon>Panagrolaimomorpha</taxon>
        <taxon>Panagrolaimoidea</taxon>
        <taxon>Panagrolaimidae</taxon>
        <taxon>Panagrolaimus</taxon>
    </lineage>
</organism>
<accession>A0AC34FD37</accession>
<name>A0AC34FD37_9BILA</name>
<evidence type="ECO:0000313" key="2">
    <source>
        <dbReference type="WBParaSite" id="ES5_v2.g14902.t1"/>
    </source>
</evidence>
<sequence length="363" mass="41100">MINTPEDDVDLKDMQPQLIFNLNNEQLNDEEFEKLFVCCIKLGVNAFSLDDAVSSLNHAMKLLLNNTDQFPSKDILKGVQELIERLTSNPQGALYLSCNTSWTGDLLTVIKRLLQTFKISEEYISLCFEISAAMLTLFGTKWFKTGDIFSVLLCSLASGQLRMVVEEPDSINPLKLIPVISILEFFIDAVDETDFFSDEDATKMSYHIKDACAFLFEYIAECHKQQQTISEDVMIMFYKFLCTFLSIGGIEMLSQDALTPAVEPMLNVAQSFIFQENLTMAGLFLYNLPAFKSLPQNTLDFILNYLQFKPGDYDKTIIFTQVSSVLEQLSGRKDFFTETSKQEAIKVAAELGDQQLSEQFATL</sequence>
<proteinExistence type="predicted"/>
<reference evidence="2" key="1">
    <citation type="submission" date="2022-11" db="UniProtKB">
        <authorList>
            <consortium name="WormBaseParasite"/>
        </authorList>
    </citation>
    <scope>IDENTIFICATION</scope>
</reference>
<dbReference type="Proteomes" id="UP000887579">
    <property type="component" value="Unplaced"/>
</dbReference>
<dbReference type="WBParaSite" id="ES5_v2.g14902.t1">
    <property type="protein sequence ID" value="ES5_v2.g14902.t1"/>
    <property type="gene ID" value="ES5_v2.g14902"/>
</dbReference>
<evidence type="ECO:0000313" key="1">
    <source>
        <dbReference type="Proteomes" id="UP000887579"/>
    </source>
</evidence>
<protein>
    <submittedName>
        <fullName evidence="2">Uncharacterized protein</fullName>
    </submittedName>
</protein>